<proteinExistence type="predicted"/>
<organism evidence="4 5">
    <name type="scientific">Cardiobacterium valvarum F0432</name>
    <dbReference type="NCBI Taxonomy" id="797473"/>
    <lineage>
        <taxon>Bacteria</taxon>
        <taxon>Pseudomonadati</taxon>
        <taxon>Pseudomonadota</taxon>
        <taxon>Gammaproteobacteria</taxon>
        <taxon>Cardiobacteriales</taxon>
        <taxon>Cardiobacteriaceae</taxon>
        <taxon>Cardiobacterium</taxon>
    </lineage>
</organism>
<keyword evidence="2" id="KW-0732">Signal</keyword>
<name>G9ZG14_9GAMM</name>
<dbReference type="InterPro" id="IPR010994">
    <property type="entry name" value="RuvA_2-like"/>
</dbReference>
<feature type="compositionally biased region" description="Basic and acidic residues" evidence="1">
    <location>
        <begin position="92"/>
        <end position="102"/>
    </location>
</feature>
<dbReference type="EMBL" id="AGCM01000094">
    <property type="protein sequence ID" value="EHM53584.1"/>
    <property type="molecule type" value="Genomic_DNA"/>
</dbReference>
<dbReference type="GO" id="GO:0015627">
    <property type="term" value="C:type II protein secretion system complex"/>
    <property type="evidence" value="ECO:0007669"/>
    <property type="project" value="TreeGrafter"/>
</dbReference>
<feature type="domain" description="Helix-hairpin-helix DNA-binding motif class 1" evidence="3">
    <location>
        <begin position="66"/>
        <end position="85"/>
    </location>
</feature>
<dbReference type="PANTHER" id="PTHR21180">
    <property type="entry name" value="ENDONUCLEASE/EXONUCLEASE/PHOSPHATASE FAMILY DOMAIN-CONTAINING PROTEIN 1"/>
    <property type="match status" value="1"/>
</dbReference>
<feature type="chain" id="PRO_5003529329" evidence="2">
    <location>
        <begin position="27"/>
        <end position="133"/>
    </location>
</feature>
<dbReference type="PANTHER" id="PTHR21180:SF32">
    <property type="entry name" value="ENDONUCLEASE_EXONUCLEASE_PHOSPHATASE FAMILY DOMAIN-CONTAINING PROTEIN 1"/>
    <property type="match status" value="1"/>
</dbReference>
<gene>
    <name evidence="4" type="ORF">HMPREF9080_01714</name>
</gene>
<dbReference type="Pfam" id="PF12836">
    <property type="entry name" value="HHH_3"/>
    <property type="match status" value="1"/>
</dbReference>
<dbReference type="Proteomes" id="UP000004750">
    <property type="component" value="Unassembled WGS sequence"/>
</dbReference>
<dbReference type="GO" id="GO:0006281">
    <property type="term" value="P:DNA repair"/>
    <property type="evidence" value="ECO:0007669"/>
    <property type="project" value="InterPro"/>
</dbReference>
<feature type="domain" description="Helix-hairpin-helix DNA-binding motif class 1" evidence="3">
    <location>
        <begin position="36"/>
        <end position="55"/>
    </location>
</feature>
<comment type="caution">
    <text evidence="4">The sequence shown here is derived from an EMBL/GenBank/DDBJ whole genome shotgun (WGS) entry which is preliminary data.</text>
</comment>
<dbReference type="InterPro" id="IPR003583">
    <property type="entry name" value="Hlx-hairpin-Hlx_DNA-bd_motif"/>
</dbReference>
<evidence type="ECO:0000256" key="1">
    <source>
        <dbReference type="SAM" id="MobiDB-lite"/>
    </source>
</evidence>
<dbReference type="GO" id="GO:0003677">
    <property type="term" value="F:DNA binding"/>
    <property type="evidence" value="ECO:0007669"/>
    <property type="project" value="InterPro"/>
</dbReference>
<evidence type="ECO:0000256" key="2">
    <source>
        <dbReference type="SAM" id="SignalP"/>
    </source>
</evidence>
<dbReference type="AlphaFoldDB" id="G9ZG14"/>
<protein>
    <submittedName>
        <fullName evidence="4">ComEA protein</fullName>
    </submittedName>
</protein>
<evidence type="ECO:0000259" key="3">
    <source>
        <dbReference type="SMART" id="SM00278"/>
    </source>
</evidence>
<dbReference type="SUPFAM" id="SSF47781">
    <property type="entry name" value="RuvA domain 2-like"/>
    <property type="match status" value="1"/>
</dbReference>
<dbReference type="NCBIfam" id="TIGR00426">
    <property type="entry name" value="competence protein ComEA helix-hairpin-helix repeat region"/>
    <property type="match status" value="1"/>
</dbReference>
<accession>G9ZG14</accession>
<dbReference type="HOGENOM" id="CLU_052011_4_0_6"/>
<dbReference type="InterPro" id="IPR051675">
    <property type="entry name" value="Endo/Exo/Phosphatase_dom_1"/>
</dbReference>
<evidence type="ECO:0000313" key="4">
    <source>
        <dbReference type="EMBL" id="EHM53584.1"/>
    </source>
</evidence>
<feature type="signal peptide" evidence="2">
    <location>
        <begin position="1"/>
        <end position="26"/>
    </location>
</feature>
<sequence>MRSKIMNKICKILLSLIVGLSTGVFAAVNINTANVEELQQLKGIGAKKAAEIVAYRETHGEFKNIDELTNVKGIGKATLEKLREELVVKNENEVEVKDKSPDNKQAQSDVNAKEVSKDVKEISKDAIEVKEGK</sequence>
<reference evidence="4 5" key="1">
    <citation type="submission" date="2011-08" db="EMBL/GenBank/DDBJ databases">
        <authorList>
            <person name="Weinstock G."/>
            <person name="Sodergren E."/>
            <person name="Clifton S."/>
            <person name="Fulton L."/>
            <person name="Fulton B."/>
            <person name="Courtney L."/>
            <person name="Fronick C."/>
            <person name="Harrison M."/>
            <person name="Strong C."/>
            <person name="Farmer C."/>
            <person name="Delahaunty K."/>
            <person name="Markovic C."/>
            <person name="Hall O."/>
            <person name="Minx P."/>
            <person name="Tomlinson C."/>
            <person name="Mitreva M."/>
            <person name="Hou S."/>
            <person name="Chen J."/>
            <person name="Wollam A."/>
            <person name="Pepin K.H."/>
            <person name="Johnson M."/>
            <person name="Bhonagiri V."/>
            <person name="Zhang X."/>
            <person name="Suruliraj S."/>
            <person name="Warren W."/>
            <person name="Chinwalla A."/>
            <person name="Mardis E.R."/>
            <person name="Wilson R.K."/>
        </authorList>
    </citation>
    <scope>NUCLEOTIDE SEQUENCE [LARGE SCALE GENOMIC DNA]</scope>
    <source>
        <strain evidence="4 5">F0432</strain>
    </source>
</reference>
<evidence type="ECO:0000313" key="5">
    <source>
        <dbReference type="Proteomes" id="UP000004750"/>
    </source>
</evidence>
<dbReference type="InterPro" id="IPR004509">
    <property type="entry name" value="Competence_ComEA_HhH"/>
</dbReference>
<dbReference type="GO" id="GO:0015628">
    <property type="term" value="P:protein secretion by the type II secretion system"/>
    <property type="evidence" value="ECO:0007669"/>
    <property type="project" value="TreeGrafter"/>
</dbReference>
<feature type="region of interest" description="Disordered" evidence="1">
    <location>
        <begin position="92"/>
        <end position="118"/>
    </location>
</feature>
<dbReference type="Gene3D" id="1.10.150.280">
    <property type="entry name" value="AF1531-like domain"/>
    <property type="match status" value="1"/>
</dbReference>
<dbReference type="STRING" id="797473.HMPREF9080_01714"/>
<dbReference type="SMART" id="SM00278">
    <property type="entry name" value="HhH1"/>
    <property type="match status" value="2"/>
</dbReference>